<feature type="region of interest" description="Disordered" evidence="4">
    <location>
        <begin position="17"/>
        <end position="38"/>
    </location>
</feature>
<organism evidence="6 7">
    <name type="scientific">Sporothrix epigloea</name>
    <dbReference type="NCBI Taxonomy" id="1892477"/>
    <lineage>
        <taxon>Eukaryota</taxon>
        <taxon>Fungi</taxon>
        <taxon>Dikarya</taxon>
        <taxon>Ascomycota</taxon>
        <taxon>Pezizomycotina</taxon>
        <taxon>Sordariomycetes</taxon>
        <taxon>Sordariomycetidae</taxon>
        <taxon>Ophiostomatales</taxon>
        <taxon>Ophiostomataceae</taxon>
        <taxon>Sporothrix</taxon>
    </lineage>
</organism>
<dbReference type="Proteomes" id="UP001642502">
    <property type="component" value="Unassembled WGS sequence"/>
</dbReference>
<dbReference type="InterPro" id="IPR016024">
    <property type="entry name" value="ARM-type_fold"/>
</dbReference>
<dbReference type="InterPro" id="IPR050693">
    <property type="entry name" value="Hsp70_NEF-Inhibitors"/>
</dbReference>
<dbReference type="Gene3D" id="1.25.10.10">
    <property type="entry name" value="Leucine-rich Repeat Variant"/>
    <property type="match status" value="1"/>
</dbReference>
<evidence type="ECO:0000256" key="1">
    <source>
        <dbReference type="ARBA" id="ARBA00011045"/>
    </source>
</evidence>
<protein>
    <submittedName>
        <fullName evidence="6">Hsp70 nucleotide exchange factor fes1</fullName>
    </submittedName>
</protein>
<dbReference type="SUPFAM" id="SSF48371">
    <property type="entry name" value="ARM repeat"/>
    <property type="match status" value="1"/>
</dbReference>
<dbReference type="InterPro" id="IPR011989">
    <property type="entry name" value="ARM-like"/>
</dbReference>
<dbReference type="Pfam" id="PF13646">
    <property type="entry name" value="HEAT_2"/>
    <property type="match status" value="1"/>
</dbReference>
<comment type="function">
    <text evidence="3">Functions as a nucleotide exchange factor (NEF) for Hsp70 chaperones which accelerates the release of ADP. Required for fully efficient Hsp70-mediated folding of proteins.</text>
</comment>
<dbReference type="PANTHER" id="PTHR19316">
    <property type="entry name" value="PROTEIN FOLDING REGULATOR"/>
    <property type="match status" value="1"/>
</dbReference>
<keyword evidence="2" id="KW-0677">Repeat</keyword>
<sequence length="241" mass="25614">MDRNLNELLRWGIENSSEVHANPNPNDPGAAEAQPPVNRGLNPDVLAALFGGPSDADLMKASMATITNTQDIPENTLENKLIAFDNFEQLVESLDNANLLGSLGLWTPLLNVLASDPEPELRRMAAWCIGTAVQNNQPSQERFLEINGLPVLVKAATSTTETAAVRRKAVYALSSACRNYQPAMDQALVSLAALDSKAPALAAATLPSKVDASNMDAVDEVINILKEDVATAANLEAAKAS</sequence>
<dbReference type="Pfam" id="PF08609">
    <property type="entry name" value="Fes1"/>
    <property type="match status" value="1"/>
</dbReference>
<dbReference type="InterPro" id="IPR013918">
    <property type="entry name" value="Nucleotide_exch_fac_Fes1"/>
</dbReference>
<evidence type="ECO:0000259" key="5">
    <source>
        <dbReference type="Pfam" id="PF08609"/>
    </source>
</evidence>
<comment type="similarity">
    <text evidence="1">Belongs to the FES1 family.</text>
</comment>
<evidence type="ECO:0000256" key="2">
    <source>
        <dbReference type="ARBA" id="ARBA00022737"/>
    </source>
</evidence>
<comment type="caution">
    <text evidence="6">The sequence shown here is derived from an EMBL/GenBank/DDBJ whole genome shotgun (WGS) entry which is preliminary data.</text>
</comment>
<evidence type="ECO:0000256" key="3">
    <source>
        <dbReference type="ARBA" id="ARBA00024912"/>
    </source>
</evidence>
<accession>A0ABP0DX94</accession>
<evidence type="ECO:0000313" key="7">
    <source>
        <dbReference type="Proteomes" id="UP001642502"/>
    </source>
</evidence>
<gene>
    <name evidence="6" type="primary">FES1</name>
    <name evidence="6" type="ORF">SEPCBS119000_005370</name>
</gene>
<proteinExistence type="inferred from homology"/>
<evidence type="ECO:0000313" key="6">
    <source>
        <dbReference type="EMBL" id="CAK7272904.1"/>
    </source>
</evidence>
<reference evidence="6 7" key="1">
    <citation type="submission" date="2024-01" db="EMBL/GenBank/DDBJ databases">
        <authorList>
            <person name="Allen C."/>
            <person name="Tagirdzhanova G."/>
        </authorList>
    </citation>
    <scope>NUCLEOTIDE SEQUENCE [LARGE SCALE GENOMIC DNA]</scope>
    <source>
        <strain evidence="6 7">CBS 119000</strain>
    </source>
</reference>
<name>A0ABP0DX94_9PEZI</name>
<dbReference type="EMBL" id="CAWUON010000099">
    <property type="protein sequence ID" value="CAK7272904.1"/>
    <property type="molecule type" value="Genomic_DNA"/>
</dbReference>
<dbReference type="PANTHER" id="PTHR19316:SF18">
    <property type="entry name" value="HSP70-BINDING PROTEIN 1"/>
    <property type="match status" value="1"/>
</dbReference>
<keyword evidence="7" id="KW-1185">Reference proteome</keyword>
<feature type="domain" description="Nucleotide exchange factor Fes1" evidence="5">
    <location>
        <begin position="5"/>
        <end position="100"/>
    </location>
</feature>
<evidence type="ECO:0000256" key="4">
    <source>
        <dbReference type="SAM" id="MobiDB-lite"/>
    </source>
</evidence>